<keyword evidence="3" id="KW-1185">Reference proteome</keyword>
<reference evidence="2" key="1">
    <citation type="submission" date="2020-08" db="EMBL/GenBank/DDBJ databases">
        <title>Multicomponent nature underlies the extraordinary mechanical properties of spider dragline silk.</title>
        <authorList>
            <person name="Kono N."/>
            <person name="Nakamura H."/>
            <person name="Mori M."/>
            <person name="Yoshida Y."/>
            <person name="Ohtoshi R."/>
            <person name="Malay A.D."/>
            <person name="Moran D.A.P."/>
            <person name="Tomita M."/>
            <person name="Numata K."/>
            <person name="Arakawa K."/>
        </authorList>
    </citation>
    <scope>NUCLEOTIDE SEQUENCE</scope>
</reference>
<dbReference type="EMBL" id="BMAU01021219">
    <property type="protein sequence ID" value="GFY00273.1"/>
    <property type="molecule type" value="Genomic_DNA"/>
</dbReference>
<name>A0A8X6S4D0_TRICX</name>
<evidence type="ECO:0000256" key="1">
    <source>
        <dbReference type="SAM" id="MobiDB-lite"/>
    </source>
</evidence>
<organism evidence="2 3">
    <name type="scientific">Trichonephila clavipes</name>
    <name type="common">Golden silk orbweaver</name>
    <name type="synonym">Nephila clavipes</name>
    <dbReference type="NCBI Taxonomy" id="2585209"/>
    <lineage>
        <taxon>Eukaryota</taxon>
        <taxon>Metazoa</taxon>
        <taxon>Ecdysozoa</taxon>
        <taxon>Arthropoda</taxon>
        <taxon>Chelicerata</taxon>
        <taxon>Arachnida</taxon>
        <taxon>Araneae</taxon>
        <taxon>Araneomorphae</taxon>
        <taxon>Entelegynae</taxon>
        <taxon>Araneoidea</taxon>
        <taxon>Nephilidae</taxon>
        <taxon>Trichonephila</taxon>
    </lineage>
</organism>
<dbReference type="Proteomes" id="UP000887159">
    <property type="component" value="Unassembled WGS sequence"/>
</dbReference>
<accession>A0A8X6S4D0</accession>
<gene>
    <name evidence="2" type="ORF">TNCV_4710751</name>
</gene>
<feature type="region of interest" description="Disordered" evidence="1">
    <location>
        <begin position="1"/>
        <end position="23"/>
    </location>
</feature>
<dbReference type="AlphaFoldDB" id="A0A8X6S4D0"/>
<comment type="caution">
    <text evidence="2">The sequence shown here is derived from an EMBL/GenBank/DDBJ whole genome shotgun (WGS) entry which is preliminary data.</text>
</comment>
<evidence type="ECO:0000313" key="2">
    <source>
        <dbReference type="EMBL" id="GFY00273.1"/>
    </source>
</evidence>
<sequence length="166" mass="18476">MILDTEVQKQMSRSSGQSDAKTSSVRSQASLVLIYRPTERMKASVDLVQPGFLATDPCDSTKDPPIEFVVFSALSLQLNLETKPLEIAGYKADHLTGASAHASQGPRTEEISDMQRPIQDEKPREASPGTWKRSRMATKEFLSVWNIVRLLALCSKKLKLGDDWKL</sequence>
<protein>
    <submittedName>
        <fullName evidence="2">Uncharacterized protein</fullName>
    </submittedName>
</protein>
<proteinExistence type="predicted"/>
<feature type="compositionally biased region" description="Polar residues" evidence="1">
    <location>
        <begin position="8"/>
        <end position="23"/>
    </location>
</feature>
<evidence type="ECO:0000313" key="3">
    <source>
        <dbReference type="Proteomes" id="UP000887159"/>
    </source>
</evidence>
<feature type="region of interest" description="Disordered" evidence="1">
    <location>
        <begin position="98"/>
        <end position="132"/>
    </location>
</feature>